<accession>A0A5N1IB85</accession>
<dbReference type="Proteomes" id="UP001385848">
    <property type="component" value="Unassembled WGS sequence"/>
</dbReference>
<dbReference type="KEGG" id="lje:BUE77_05840"/>
<keyword evidence="1" id="KW-1133">Transmembrane helix</keyword>
<dbReference type="InterPro" id="IPR003425">
    <property type="entry name" value="CCB3/YggT"/>
</dbReference>
<dbReference type="GO" id="GO:0016020">
    <property type="term" value="C:membrane"/>
    <property type="evidence" value="ECO:0007669"/>
    <property type="project" value="InterPro"/>
</dbReference>
<dbReference type="Pfam" id="PF02325">
    <property type="entry name" value="CCB3_YggT"/>
    <property type="match status" value="1"/>
</dbReference>
<dbReference type="EMBL" id="VYWW01000015">
    <property type="protein sequence ID" value="KAA9322883.1"/>
    <property type="molecule type" value="Genomic_DNA"/>
</dbReference>
<evidence type="ECO:0000313" key="3">
    <source>
        <dbReference type="EMBL" id="MEL0564558.1"/>
    </source>
</evidence>
<organism evidence="2 4">
    <name type="scientific">Lactobacillus jensenii</name>
    <dbReference type="NCBI Taxonomy" id="109790"/>
    <lineage>
        <taxon>Bacteria</taxon>
        <taxon>Bacillati</taxon>
        <taxon>Bacillota</taxon>
        <taxon>Bacilli</taxon>
        <taxon>Lactobacillales</taxon>
        <taxon>Lactobacillaceae</taxon>
        <taxon>Lactobacillus</taxon>
    </lineage>
</organism>
<protein>
    <submittedName>
        <fullName evidence="2">YggT family protein</fullName>
    </submittedName>
</protein>
<feature type="transmembrane region" description="Helical" evidence="1">
    <location>
        <begin position="12"/>
        <end position="36"/>
    </location>
</feature>
<evidence type="ECO:0000313" key="4">
    <source>
        <dbReference type="Proteomes" id="UP000327236"/>
    </source>
</evidence>
<proteinExistence type="predicted"/>
<dbReference type="Proteomes" id="UP000327236">
    <property type="component" value="Unassembled WGS sequence"/>
</dbReference>
<dbReference type="AlphaFoldDB" id="A0A5N1IB85"/>
<reference evidence="2 4" key="1">
    <citation type="submission" date="2019-09" db="EMBL/GenBank/DDBJ databases">
        <title>Draft genome sequence assemblies of isolates from the urinary tract.</title>
        <authorList>
            <person name="Mores C.R."/>
            <person name="Putonti C."/>
            <person name="Wolfe A.J."/>
        </authorList>
    </citation>
    <scope>NUCLEOTIDE SEQUENCE [LARGE SCALE GENOMIC DNA]</scope>
    <source>
        <strain evidence="2 4">UMB246</strain>
    </source>
</reference>
<sequence length="95" mass="10850">MISFLLNIISVINWLLYIYTILIVLNAIMSWVPFLYNSVVGRYLNKVVEPYVGLFRIGFLKTIAIKAGVDISPVLAIFVIYIIQNLLTQLAFKLI</sequence>
<reference evidence="3 5" key="2">
    <citation type="submission" date="2024-04" db="EMBL/GenBank/DDBJ databases">
        <title>Three lactobacilli isolated from voided urine samples from females with type 2 diabetes.</title>
        <authorList>
            <person name="Kula A."/>
            <person name="Stegman N."/>
            <person name="Putonti C."/>
        </authorList>
    </citation>
    <scope>NUCLEOTIDE SEQUENCE [LARGE SCALE GENOMIC DNA]</scope>
    <source>
        <strain evidence="3 5">1855</strain>
    </source>
</reference>
<evidence type="ECO:0000256" key="1">
    <source>
        <dbReference type="SAM" id="Phobius"/>
    </source>
</evidence>
<evidence type="ECO:0000313" key="2">
    <source>
        <dbReference type="EMBL" id="KAA9322883.1"/>
    </source>
</evidence>
<dbReference type="RefSeq" id="WP_006584528.1">
    <property type="nucleotide sequence ID" value="NZ_CATOUV010000001.1"/>
</dbReference>
<dbReference type="OrthoDB" id="47652at2"/>
<comment type="caution">
    <text evidence="2">The sequence shown here is derived from an EMBL/GenBank/DDBJ whole genome shotgun (WGS) entry which is preliminary data.</text>
</comment>
<evidence type="ECO:0000313" key="5">
    <source>
        <dbReference type="Proteomes" id="UP001385848"/>
    </source>
</evidence>
<feature type="transmembrane region" description="Helical" evidence="1">
    <location>
        <begin position="63"/>
        <end position="83"/>
    </location>
</feature>
<keyword evidence="1" id="KW-0472">Membrane</keyword>
<dbReference type="EMBL" id="JBBVUL010000002">
    <property type="protein sequence ID" value="MEL0564558.1"/>
    <property type="molecule type" value="Genomic_DNA"/>
</dbReference>
<gene>
    <name evidence="3" type="ORF">AAC431_01280</name>
    <name evidence="2" type="ORF">F6H94_04540</name>
</gene>
<keyword evidence="5" id="KW-1185">Reference proteome</keyword>
<dbReference type="GeneID" id="31743235"/>
<keyword evidence="1" id="KW-0812">Transmembrane</keyword>
<name>A0A5N1IB85_LACJE</name>